<organism evidence="3 4">
    <name type="scientific">Sessilibacter corallicola</name>
    <dbReference type="NCBI Taxonomy" id="2904075"/>
    <lineage>
        <taxon>Bacteria</taxon>
        <taxon>Pseudomonadati</taxon>
        <taxon>Pseudomonadota</taxon>
        <taxon>Gammaproteobacteria</taxon>
        <taxon>Cellvibrionales</taxon>
        <taxon>Cellvibrionaceae</taxon>
        <taxon>Sessilibacter</taxon>
    </lineage>
</organism>
<gene>
    <name evidence="3" type="primary">tgpA</name>
    <name evidence="3" type="ORF">NBRC116591_02960</name>
</gene>
<dbReference type="InterPro" id="IPR002931">
    <property type="entry name" value="Transglutaminase-like"/>
</dbReference>
<dbReference type="InterPro" id="IPR038765">
    <property type="entry name" value="Papain-like_cys_pep_sf"/>
</dbReference>
<keyword evidence="1" id="KW-1133">Transmembrane helix</keyword>
<protein>
    <submittedName>
        <fullName evidence="3">Protein-glutamine gamma-glutamyltransferase TgpA</fullName>
    </submittedName>
</protein>
<keyword evidence="1" id="KW-0812">Transmembrane</keyword>
<dbReference type="InterPro" id="IPR025403">
    <property type="entry name" value="TgpA-like_C"/>
</dbReference>
<dbReference type="PANTHER" id="PTHR42736">
    <property type="entry name" value="PROTEIN-GLUTAMINE GAMMA-GLUTAMYLTRANSFERASE"/>
    <property type="match status" value="1"/>
</dbReference>
<dbReference type="SMART" id="SM00460">
    <property type="entry name" value="TGc"/>
    <property type="match status" value="1"/>
</dbReference>
<dbReference type="SUPFAM" id="SSF54001">
    <property type="entry name" value="Cysteine proteinases"/>
    <property type="match status" value="1"/>
</dbReference>
<keyword evidence="4" id="KW-1185">Reference proteome</keyword>
<proteinExistence type="predicted"/>
<dbReference type="InterPro" id="IPR021878">
    <property type="entry name" value="TgpA_N"/>
</dbReference>
<dbReference type="PANTHER" id="PTHR42736:SF1">
    <property type="entry name" value="PROTEIN-GLUTAMINE GAMMA-GLUTAMYLTRANSFERASE"/>
    <property type="match status" value="1"/>
</dbReference>
<keyword evidence="1" id="KW-0472">Membrane</keyword>
<reference evidence="3 4" key="1">
    <citation type="submission" date="2024-04" db="EMBL/GenBank/DDBJ databases">
        <title>Draft genome sequence of Sessilibacter corallicola NBRC 116591.</title>
        <authorList>
            <person name="Miyakawa T."/>
            <person name="Kusuya Y."/>
            <person name="Miura T."/>
        </authorList>
    </citation>
    <scope>NUCLEOTIDE SEQUENCE [LARGE SCALE GENOMIC DNA]</scope>
    <source>
        <strain evidence="3 4">KU-00831-HH</strain>
    </source>
</reference>
<accession>A0ABQ0A4B5</accession>
<feature type="transmembrane region" description="Helical" evidence="1">
    <location>
        <begin position="557"/>
        <end position="581"/>
    </location>
</feature>
<feature type="transmembrane region" description="Helical" evidence="1">
    <location>
        <begin position="105"/>
        <end position="123"/>
    </location>
</feature>
<dbReference type="EMBL" id="BAABWN010000001">
    <property type="protein sequence ID" value="GAA6166486.1"/>
    <property type="molecule type" value="Genomic_DNA"/>
</dbReference>
<dbReference type="Gene3D" id="3.10.620.30">
    <property type="match status" value="1"/>
</dbReference>
<name>A0ABQ0A4B5_9GAMM</name>
<dbReference type="Proteomes" id="UP001465153">
    <property type="component" value="Unassembled WGS sequence"/>
</dbReference>
<evidence type="ECO:0000259" key="2">
    <source>
        <dbReference type="SMART" id="SM00460"/>
    </source>
</evidence>
<dbReference type="InterPro" id="IPR052901">
    <property type="entry name" value="Bact_TGase-like"/>
</dbReference>
<dbReference type="RefSeq" id="WP_353301408.1">
    <property type="nucleotide sequence ID" value="NZ_BAABWN010000001.1"/>
</dbReference>
<dbReference type="Pfam" id="PF01841">
    <property type="entry name" value="Transglut_core"/>
    <property type="match status" value="1"/>
</dbReference>
<feature type="transmembrane region" description="Helical" evidence="1">
    <location>
        <begin position="129"/>
        <end position="148"/>
    </location>
</feature>
<feature type="transmembrane region" description="Helical" evidence="1">
    <location>
        <begin position="7"/>
        <end position="24"/>
    </location>
</feature>
<dbReference type="Pfam" id="PF11992">
    <property type="entry name" value="TgpA_N"/>
    <property type="match status" value="1"/>
</dbReference>
<feature type="domain" description="Transglutaminase-like" evidence="2">
    <location>
        <begin position="415"/>
        <end position="484"/>
    </location>
</feature>
<evidence type="ECO:0000313" key="3">
    <source>
        <dbReference type="EMBL" id="GAA6166486.1"/>
    </source>
</evidence>
<sequence>MAKVEQIPRNCFAWLLLALIAVIIPHGLRLPVWESIALVLVLTWRVQLYRGVWTYPNRLVKTVLTIGSAVGLFLQYGTLYGLDPMVALLMISIMLKALEMNKKRDVIVVIFLGFFTTSTQFLFSQTVFAFLYALLCLALLVAAQISLYQERQLSEMAEAFPMAGKIVLQSIPVMLILFLLFPRVGSLWAVPLPQSDATTGISDSMSPGDFSKLSKNGGKAFTASFDGDIPAHRDLYWRGLVLSHFDGRTWSPNRWGSYPGGELVDWVDSATSKKADWRSWAVPVGNPVDYEIILEPTHQPWLFSLPLAELNHDETGITRNYTWIKKGGVSQRFRYRVESDLSYEMARNLPPWLRQLELQLPDDFNPRTVATARQWAQEESSTEALISRFLNFITREFTYTLEPPLLGEHTVDEFLWQSQRGFCEHFASSFVIFMRAAGVPARVVTGYQGGEKIEDFLQVSQADAHAWAEVWIRDRGWVRVDPTSAVAPSRIESGIRSVFPRSVNNPLSMEAYTHISLLNELRKQIDIWDYNWQRWVLNYNKDNQVGLLEKIFGRVSAWHAGATMVFGVALIIGLITAYYWWQTRPRPLPPGLAEFSKFCKKFKNSGVERHTGEGSRDFAKRASSKFPQHKDAIEEITRLFERGVYAEDFEALKELKVKVKRFSLK</sequence>
<evidence type="ECO:0000256" key="1">
    <source>
        <dbReference type="SAM" id="Phobius"/>
    </source>
</evidence>
<feature type="transmembrane region" description="Helical" evidence="1">
    <location>
        <begin position="160"/>
        <end position="181"/>
    </location>
</feature>
<evidence type="ECO:0000313" key="4">
    <source>
        <dbReference type="Proteomes" id="UP001465153"/>
    </source>
</evidence>
<feature type="transmembrane region" description="Helical" evidence="1">
    <location>
        <begin position="82"/>
        <end position="98"/>
    </location>
</feature>
<dbReference type="Pfam" id="PF13559">
    <property type="entry name" value="DUF4129"/>
    <property type="match status" value="1"/>
</dbReference>
<comment type="caution">
    <text evidence="3">The sequence shown here is derived from an EMBL/GenBank/DDBJ whole genome shotgun (WGS) entry which is preliminary data.</text>
</comment>